<evidence type="ECO:0000313" key="2">
    <source>
        <dbReference type="EMBL" id="SDC24932.1"/>
    </source>
</evidence>
<sequence>MTQSITMPHINDPEADLLEILGFIIPLPTPMQNRVKEESLIETFERKKILLSPGEIARRIYFIRSGFMRAYFIDEDGKECTTWFRGKGDLMISVTSFFTQQPAQEYIEVLQDSKVQSLTWLELNAYYADFKEANLIGRILIQKYYILSAESAILLRTQRPEHRYDMLLQNHPEIEQQTTQQNIASYLGISRETLSRIRRKKAKMCHQTQNR</sequence>
<keyword evidence="2" id="KW-0808">Transferase</keyword>
<dbReference type="EMBL" id="FMZH01000001">
    <property type="protein sequence ID" value="SDC24932.1"/>
    <property type="molecule type" value="Genomic_DNA"/>
</dbReference>
<dbReference type="InterPro" id="IPR000595">
    <property type="entry name" value="cNMP-bd_dom"/>
</dbReference>
<reference evidence="3" key="1">
    <citation type="submission" date="2016-10" db="EMBL/GenBank/DDBJ databases">
        <authorList>
            <person name="Varghese N."/>
            <person name="Submissions S."/>
        </authorList>
    </citation>
    <scope>NUCLEOTIDE SEQUENCE [LARGE SCALE GENOMIC DNA]</scope>
    <source>
        <strain evidence="3">DSM 18609</strain>
    </source>
</reference>
<protein>
    <submittedName>
        <fullName evidence="2">cAMP-binding domain of CRP or a regulatory subunit of cAMP-dependent protein kinases</fullName>
    </submittedName>
</protein>
<dbReference type="SUPFAM" id="SSF51206">
    <property type="entry name" value="cAMP-binding domain-like"/>
    <property type="match status" value="1"/>
</dbReference>
<keyword evidence="2" id="KW-0418">Kinase</keyword>
<keyword evidence="3" id="KW-1185">Reference proteome</keyword>
<dbReference type="InterPro" id="IPR018490">
    <property type="entry name" value="cNMP-bd_dom_sf"/>
</dbReference>
<dbReference type="Gene3D" id="1.10.10.10">
    <property type="entry name" value="Winged helix-like DNA-binding domain superfamily/Winged helix DNA-binding domain"/>
    <property type="match status" value="1"/>
</dbReference>
<dbReference type="STRING" id="390242.SAMN04488024_101628"/>
<name>A0A1G6K1M3_9SPHI</name>
<dbReference type="Proteomes" id="UP000199455">
    <property type="component" value="Unassembled WGS sequence"/>
</dbReference>
<evidence type="ECO:0000259" key="1">
    <source>
        <dbReference type="Pfam" id="PF00027"/>
    </source>
</evidence>
<dbReference type="Pfam" id="PF00027">
    <property type="entry name" value="cNMP_binding"/>
    <property type="match status" value="1"/>
</dbReference>
<organism evidence="2 3">
    <name type="scientific">Pedobacter soli</name>
    <dbReference type="NCBI Taxonomy" id="390242"/>
    <lineage>
        <taxon>Bacteria</taxon>
        <taxon>Pseudomonadati</taxon>
        <taxon>Bacteroidota</taxon>
        <taxon>Sphingobacteriia</taxon>
        <taxon>Sphingobacteriales</taxon>
        <taxon>Sphingobacteriaceae</taxon>
        <taxon>Pedobacter</taxon>
    </lineage>
</organism>
<dbReference type="CDD" id="cd00038">
    <property type="entry name" value="CAP_ED"/>
    <property type="match status" value="1"/>
</dbReference>
<gene>
    <name evidence="2" type="ORF">SAMN04488024_101628</name>
</gene>
<proteinExistence type="predicted"/>
<dbReference type="AlphaFoldDB" id="A0A1G6K1M3"/>
<dbReference type="GO" id="GO:0016301">
    <property type="term" value="F:kinase activity"/>
    <property type="evidence" value="ECO:0007669"/>
    <property type="project" value="UniProtKB-KW"/>
</dbReference>
<accession>A0A1G6K1M3</accession>
<evidence type="ECO:0000313" key="3">
    <source>
        <dbReference type="Proteomes" id="UP000199455"/>
    </source>
</evidence>
<dbReference type="InterPro" id="IPR014710">
    <property type="entry name" value="RmlC-like_jellyroll"/>
</dbReference>
<feature type="domain" description="Cyclic nucleotide-binding" evidence="1">
    <location>
        <begin position="42"/>
        <end position="119"/>
    </location>
</feature>
<dbReference type="Gene3D" id="2.60.120.10">
    <property type="entry name" value="Jelly Rolls"/>
    <property type="match status" value="1"/>
</dbReference>
<dbReference type="InterPro" id="IPR036388">
    <property type="entry name" value="WH-like_DNA-bd_sf"/>
</dbReference>